<dbReference type="AlphaFoldDB" id="A0A1M4W623"/>
<sequence length="186" mass="19582">MTKRLIQMFLVFFKIGAFTLGGGYAMVPLMKKEIAGKRKWLSDEEFVDILAVAQSAPGPIAINTSVYVGYKMGGFIGSIVATLGSTLPSFITILLIAMFFTTIKDQPLIEAIFKGIRPAVAAMIGASVITLLKSAKIKSGALTVTFLAAVAIIVFNLHPILVIILAALGGISAMAISGGEERGSTD</sequence>
<comment type="subcellular location">
    <subcellularLocation>
        <location evidence="1">Cell membrane</location>
        <topology evidence="1">Multi-pass membrane protein</topology>
    </subcellularLocation>
</comment>
<dbReference type="Pfam" id="PF02417">
    <property type="entry name" value="Chromate_transp"/>
    <property type="match status" value="1"/>
</dbReference>
<reference evidence="8 9" key="1">
    <citation type="submission" date="2016-11" db="EMBL/GenBank/DDBJ databases">
        <authorList>
            <person name="Jaros S."/>
            <person name="Januszkiewicz K."/>
            <person name="Wedrychowicz H."/>
        </authorList>
    </citation>
    <scope>NUCLEOTIDE SEQUENCE [LARGE SCALE GENOMIC DNA]</scope>
    <source>
        <strain evidence="8 9">DSM 17918</strain>
    </source>
</reference>
<protein>
    <submittedName>
        <fullName evidence="8">Chromate transporter</fullName>
    </submittedName>
</protein>
<dbReference type="STRING" id="1121256.SAMN02746089_00765"/>
<comment type="similarity">
    <text evidence="2">Belongs to the chromate ion transporter (CHR) (TC 2.A.51) family.</text>
</comment>
<evidence type="ECO:0000256" key="6">
    <source>
        <dbReference type="ARBA" id="ARBA00023136"/>
    </source>
</evidence>
<evidence type="ECO:0000313" key="8">
    <source>
        <dbReference type="EMBL" id="SHE76600.1"/>
    </source>
</evidence>
<evidence type="ECO:0000256" key="2">
    <source>
        <dbReference type="ARBA" id="ARBA00005262"/>
    </source>
</evidence>
<dbReference type="PANTHER" id="PTHR43663:SF2">
    <property type="entry name" value="CHROMATE TRANSPORT PROTEIN-RELATED"/>
    <property type="match status" value="1"/>
</dbReference>
<keyword evidence="4 7" id="KW-0812">Transmembrane</keyword>
<dbReference type="EMBL" id="FQVH01000005">
    <property type="protein sequence ID" value="SHE76600.1"/>
    <property type="molecule type" value="Genomic_DNA"/>
</dbReference>
<evidence type="ECO:0000256" key="3">
    <source>
        <dbReference type="ARBA" id="ARBA00022475"/>
    </source>
</evidence>
<keyword evidence="3" id="KW-1003">Cell membrane</keyword>
<evidence type="ECO:0000256" key="5">
    <source>
        <dbReference type="ARBA" id="ARBA00022989"/>
    </source>
</evidence>
<name>A0A1M4W623_9THEO</name>
<gene>
    <name evidence="8" type="ORF">SAMN02746089_00765</name>
</gene>
<keyword evidence="6 7" id="KW-0472">Membrane</keyword>
<dbReference type="Proteomes" id="UP000184088">
    <property type="component" value="Unassembled WGS sequence"/>
</dbReference>
<proteinExistence type="inferred from homology"/>
<organism evidence="8 9">
    <name type="scientific">Caldanaerobius fijiensis DSM 17918</name>
    <dbReference type="NCBI Taxonomy" id="1121256"/>
    <lineage>
        <taxon>Bacteria</taxon>
        <taxon>Bacillati</taxon>
        <taxon>Bacillota</taxon>
        <taxon>Clostridia</taxon>
        <taxon>Thermoanaerobacterales</taxon>
        <taxon>Thermoanaerobacteraceae</taxon>
        <taxon>Caldanaerobius</taxon>
    </lineage>
</organism>
<evidence type="ECO:0000256" key="7">
    <source>
        <dbReference type="SAM" id="Phobius"/>
    </source>
</evidence>
<dbReference type="GO" id="GO:0005886">
    <property type="term" value="C:plasma membrane"/>
    <property type="evidence" value="ECO:0007669"/>
    <property type="project" value="UniProtKB-SubCell"/>
</dbReference>
<dbReference type="InterPro" id="IPR052518">
    <property type="entry name" value="CHR_Transporter"/>
</dbReference>
<keyword evidence="9" id="KW-1185">Reference proteome</keyword>
<evidence type="ECO:0000256" key="1">
    <source>
        <dbReference type="ARBA" id="ARBA00004651"/>
    </source>
</evidence>
<feature type="transmembrane region" description="Helical" evidence="7">
    <location>
        <begin position="75"/>
        <end position="100"/>
    </location>
</feature>
<evidence type="ECO:0000256" key="4">
    <source>
        <dbReference type="ARBA" id="ARBA00022692"/>
    </source>
</evidence>
<feature type="transmembrane region" description="Helical" evidence="7">
    <location>
        <begin position="112"/>
        <end position="132"/>
    </location>
</feature>
<feature type="transmembrane region" description="Helical" evidence="7">
    <location>
        <begin position="144"/>
        <end position="176"/>
    </location>
</feature>
<evidence type="ECO:0000313" key="9">
    <source>
        <dbReference type="Proteomes" id="UP000184088"/>
    </source>
</evidence>
<feature type="transmembrane region" description="Helical" evidence="7">
    <location>
        <begin position="6"/>
        <end position="29"/>
    </location>
</feature>
<dbReference type="GO" id="GO:0015109">
    <property type="term" value="F:chromate transmembrane transporter activity"/>
    <property type="evidence" value="ECO:0007669"/>
    <property type="project" value="InterPro"/>
</dbReference>
<dbReference type="PANTHER" id="PTHR43663">
    <property type="entry name" value="CHROMATE TRANSPORT PROTEIN-RELATED"/>
    <property type="match status" value="1"/>
</dbReference>
<keyword evidence="5 7" id="KW-1133">Transmembrane helix</keyword>
<dbReference type="InterPro" id="IPR003370">
    <property type="entry name" value="Chromate_transpt"/>
</dbReference>
<accession>A0A1M4W623</accession>